<evidence type="ECO:0000313" key="44">
    <source>
        <dbReference type="Proteomes" id="UP000470777"/>
    </source>
</evidence>
<feature type="active site" description="For GATase activity" evidence="11">
    <location>
        <position position="2"/>
    </location>
</feature>
<dbReference type="EMBL" id="QRMN01000010">
    <property type="protein sequence ID" value="RHJ78660.1"/>
    <property type="molecule type" value="Genomic_DNA"/>
</dbReference>
<evidence type="ECO:0000313" key="26">
    <source>
        <dbReference type="EMBL" id="RGV03385.1"/>
    </source>
</evidence>
<evidence type="ECO:0000256" key="4">
    <source>
        <dbReference type="ARBA" id="ARBA00022598"/>
    </source>
</evidence>
<evidence type="ECO:0000313" key="39">
    <source>
        <dbReference type="Proteomes" id="UP000408523"/>
    </source>
</evidence>
<dbReference type="Proteomes" id="UP000470777">
    <property type="component" value="Unassembled WGS sequence"/>
</dbReference>
<dbReference type="PIRSF" id="PIRSF001589">
    <property type="entry name" value="Asn_synthetase_glu-h"/>
    <property type="match status" value="1"/>
</dbReference>
<dbReference type="EMBL" id="QRYT01000082">
    <property type="protein sequence ID" value="RGV03385.1"/>
    <property type="molecule type" value="Genomic_DNA"/>
</dbReference>
<reference evidence="20" key="5">
    <citation type="submission" date="2022-01" db="EMBL/GenBank/DDBJ databases">
        <authorList>
            <person name="Mingchao X."/>
        </authorList>
    </citation>
    <scope>NUCLEOTIDE SEQUENCE</scope>
    <source>
        <strain evidence="20">Bv4372</strain>
    </source>
</reference>
<dbReference type="EMBL" id="RWHZ01000006">
    <property type="protein sequence ID" value="TSE49960.1"/>
    <property type="molecule type" value="Genomic_DNA"/>
</dbReference>
<dbReference type="Proteomes" id="UP000285379">
    <property type="component" value="Unassembled WGS sequence"/>
</dbReference>
<reference evidence="30 39" key="2">
    <citation type="journal article" date="2019" name="Nat. Commun.">
        <title>Gram positive-like bacteriocins with broad spectrum anti-Bacteroidales activity encoded on mobile elements of the human gut microbiota.</title>
        <authorList>
            <person name="Bechon N."/>
            <person name="Coyne M.J.Jr."/>
            <person name="Laclare-Mceneany V."/>
            <person name="Chatzidaki-Livanis M."/>
            <person name="Ghigo J.-M."/>
            <person name="Comstock L.E."/>
        </authorList>
    </citation>
    <scope>NUCLEOTIDE SEQUENCE [LARGE SCALE GENOMIC DNA]</scope>
    <source>
        <strain evidence="30 39">CL01T12C17</strain>
    </source>
</reference>
<evidence type="ECO:0000256" key="11">
    <source>
        <dbReference type="PIRSR" id="PIRSR001589-1"/>
    </source>
</evidence>
<dbReference type="CDD" id="cd00712">
    <property type="entry name" value="AsnB"/>
    <property type="match status" value="1"/>
</dbReference>
<dbReference type="Proteomes" id="UP001201179">
    <property type="component" value="Unassembled WGS sequence"/>
</dbReference>
<evidence type="ECO:0000313" key="40">
    <source>
        <dbReference type="Proteomes" id="UP000437380"/>
    </source>
</evidence>
<dbReference type="Proteomes" id="UP000462015">
    <property type="component" value="Unassembled WGS sequence"/>
</dbReference>
<dbReference type="Proteomes" id="UP000460950">
    <property type="component" value="Unassembled WGS sequence"/>
</dbReference>
<dbReference type="Proteomes" id="UP000260640">
    <property type="component" value="Unassembled WGS sequence"/>
</dbReference>
<evidence type="ECO:0000313" key="32">
    <source>
        <dbReference type="Proteomes" id="UP000261003"/>
    </source>
</evidence>
<evidence type="ECO:0000313" key="43">
    <source>
        <dbReference type="Proteomes" id="UP000470332"/>
    </source>
</evidence>
<evidence type="ECO:0000313" key="19">
    <source>
        <dbReference type="EMBL" id="KAB6701381.1"/>
    </source>
</evidence>
<dbReference type="FunFam" id="3.40.50.620:FF:000031">
    <property type="entry name" value="Asparagine synthase B"/>
    <property type="match status" value="1"/>
</dbReference>
<evidence type="ECO:0000313" key="17">
    <source>
        <dbReference type="EMBL" id="KAB6660338.1"/>
    </source>
</evidence>
<dbReference type="InterPro" id="IPR029055">
    <property type="entry name" value="Ntn_hydrolases_N"/>
</dbReference>
<dbReference type="InterPro" id="IPR001962">
    <property type="entry name" value="Asn_synthase"/>
</dbReference>
<evidence type="ECO:0000313" key="18">
    <source>
        <dbReference type="EMBL" id="KAB6695184.1"/>
    </source>
</evidence>
<dbReference type="GO" id="GO:0005524">
    <property type="term" value="F:ATP binding"/>
    <property type="evidence" value="ECO:0007669"/>
    <property type="project" value="UniProtKB-KW"/>
</dbReference>
<feature type="binding site" evidence="12">
    <location>
        <position position="273"/>
    </location>
    <ligand>
        <name>ATP</name>
        <dbReference type="ChEBI" id="CHEBI:30616"/>
    </ligand>
</feature>
<reference evidence="31 32" key="1">
    <citation type="submission" date="2018-08" db="EMBL/GenBank/DDBJ databases">
        <title>A genome reference for cultivated species of the human gut microbiota.</title>
        <authorList>
            <person name="Zou Y."/>
            <person name="Xue W."/>
            <person name="Luo G."/>
        </authorList>
    </citation>
    <scope>NUCLEOTIDE SEQUENCE [LARGE SCALE GENOMIC DNA]</scope>
    <source>
        <strain evidence="27 38">AF12-25</strain>
        <strain evidence="26 37">AF14-8</strain>
        <strain evidence="25 34">AF25-30LB</strain>
        <strain evidence="29 36">AM09-18</strain>
        <strain evidence="28 35">AM30-40</strain>
        <strain evidence="24 32">OM08-13BH</strain>
        <strain evidence="23 33">TF05-18</strain>
        <strain evidence="22 31">TM05-16</strain>
    </source>
</reference>
<feature type="domain" description="Glutamine amidotransferase type-2" evidence="14">
    <location>
        <begin position="2"/>
        <end position="186"/>
    </location>
</feature>
<evidence type="ECO:0000313" key="45">
    <source>
        <dbReference type="Proteomes" id="UP000470952"/>
    </source>
</evidence>
<evidence type="ECO:0000313" key="42">
    <source>
        <dbReference type="Proteomes" id="UP000462015"/>
    </source>
</evidence>
<dbReference type="Proteomes" id="UP000283958">
    <property type="component" value="Unassembled WGS sequence"/>
</dbReference>
<reference evidence="40 42" key="3">
    <citation type="journal article" date="2019" name="Nat. Med.">
        <title>A library of human gut bacterial isolates paired with longitudinal multiomics data enables mechanistic microbiome research.</title>
        <authorList>
            <person name="Poyet M."/>
            <person name="Groussin M."/>
            <person name="Gibbons S.M."/>
            <person name="Avila-Pacheco J."/>
            <person name="Jiang X."/>
            <person name="Kearney S.M."/>
            <person name="Perrotta A.R."/>
            <person name="Berdy B."/>
            <person name="Zhao S."/>
            <person name="Lieberman T.D."/>
            <person name="Swanson P.K."/>
            <person name="Smith M."/>
            <person name="Roesemann S."/>
            <person name="Alexander J.E."/>
            <person name="Rich S.A."/>
            <person name="Livny J."/>
            <person name="Vlamakis H."/>
            <person name="Clish C."/>
            <person name="Bullock K."/>
            <person name="Deik A."/>
            <person name="Scott J."/>
            <person name="Pierce K.A."/>
            <person name="Xavier R.J."/>
            <person name="Alm E.J."/>
        </authorList>
    </citation>
    <scope>NUCLEOTIDE SEQUENCE [LARGE SCALE GENOMIC DNA]</scope>
    <source>
        <strain evidence="19 40">BIOML-A82</strain>
        <strain evidence="18 44">BIOML-A85</strain>
        <strain evidence="15 43">BIOML-A9</strain>
        <strain evidence="17 45">BIOML-A93</strain>
        <strain evidence="16 42">BIOML-A98</strain>
    </source>
</reference>
<keyword evidence="9 11" id="KW-0315">Glutamine amidotransferase</keyword>
<dbReference type="GO" id="GO:0005829">
    <property type="term" value="C:cytosol"/>
    <property type="evidence" value="ECO:0007669"/>
    <property type="project" value="TreeGrafter"/>
</dbReference>
<evidence type="ECO:0000313" key="15">
    <source>
        <dbReference type="EMBL" id="KAB3866950.1"/>
    </source>
</evidence>
<evidence type="ECO:0000313" key="37">
    <source>
        <dbReference type="Proteomes" id="UP000285379"/>
    </source>
</evidence>
<dbReference type="Proteomes" id="UP000437380">
    <property type="component" value="Unassembled WGS sequence"/>
</dbReference>
<evidence type="ECO:0000259" key="14">
    <source>
        <dbReference type="PROSITE" id="PS51278"/>
    </source>
</evidence>
<dbReference type="Proteomes" id="UP000470332">
    <property type="component" value="Unassembled WGS sequence"/>
</dbReference>
<evidence type="ECO:0000313" key="33">
    <source>
        <dbReference type="Proteomes" id="UP000261278"/>
    </source>
</evidence>
<keyword evidence="5 11" id="KW-0028">Amino-acid biosynthesis</keyword>
<dbReference type="EMBL" id="JAKKWZ010000001">
    <property type="protein sequence ID" value="MCG0338473.1"/>
    <property type="molecule type" value="Genomic_DNA"/>
</dbReference>
<dbReference type="InterPro" id="IPR014729">
    <property type="entry name" value="Rossmann-like_a/b/a_fold"/>
</dbReference>
<dbReference type="EMBL" id="WCZY01000006">
    <property type="protein sequence ID" value="KAB6695184.1"/>
    <property type="molecule type" value="Genomic_DNA"/>
</dbReference>
<evidence type="ECO:0000313" key="41">
    <source>
        <dbReference type="Proteomes" id="UP000460950"/>
    </source>
</evidence>
<dbReference type="EMBL" id="QSSN01000037">
    <property type="protein sequence ID" value="RGL81237.1"/>
    <property type="molecule type" value="Genomic_DNA"/>
</dbReference>
<dbReference type="Proteomes" id="UP000283429">
    <property type="component" value="Unassembled WGS sequence"/>
</dbReference>
<dbReference type="EMBL" id="WDAG01000008">
    <property type="protein sequence ID" value="KAB6660338.1"/>
    <property type="molecule type" value="Genomic_DNA"/>
</dbReference>
<evidence type="ECO:0000256" key="10">
    <source>
        <dbReference type="ARBA" id="ARBA00048741"/>
    </source>
</evidence>
<evidence type="ECO:0000313" key="23">
    <source>
        <dbReference type="EMBL" id="RGL81237.1"/>
    </source>
</evidence>
<keyword evidence="4 30" id="KW-0436">Ligase</keyword>
<dbReference type="CDD" id="cd01991">
    <property type="entry name" value="Asn_synthase_B_C"/>
    <property type="match status" value="1"/>
</dbReference>
<dbReference type="InterPro" id="IPR006426">
    <property type="entry name" value="Asn_synth_AEB"/>
</dbReference>
<evidence type="ECO:0000256" key="7">
    <source>
        <dbReference type="ARBA" id="ARBA00022840"/>
    </source>
</evidence>
<gene>
    <name evidence="30" type="primary">asnB</name>
    <name evidence="29" type="ORF">DW105_06220</name>
    <name evidence="28" type="ORF">DW783_13180</name>
    <name evidence="27" type="ORF">DWV70_09630</name>
    <name evidence="26" type="ORF">DWW27_21370</name>
    <name evidence="25" type="ORF">DWY53_01495</name>
    <name evidence="24" type="ORF">DXC16_18290</name>
    <name evidence="23" type="ORF">DXC44_20035</name>
    <name evidence="22" type="ORF">DXD46_14495</name>
    <name evidence="30" type="ORF">EH214_00806</name>
    <name evidence="21" type="ORF">FYJ30_01325</name>
    <name evidence="15" type="ORF">GAS37_00780</name>
    <name evidence="16" type="ORF">GAY12_19960</name>
    <name evidence="19" type="ORF">GAY17_07425</name>
    <name evidence="17" type="ORF">GAZ76_09250</name>
    <name evidence="18" type="ORF">GAZ92_06870</name>
    <name evidence="20" type="ORF">L4X52_00440</name>
</gene>
<dbReference type="Gene3D" id="3.40.50.620">
    <property type="entry name" value="HUPs"/>
    <property type="match status" value="1"/>
</dbReference>
<dbReference type="EC" id="6.3.5.4" evidence="3"/>
<evidence type="ECO:0000256" key="5">
    <source>
        <dbReference type="ARBA" id="ARBA00022605"/>
    </source>
</evidence>
<dbReference type="InterPro" id="IPR050795">
    <property type="entry name" value="Asn_Synthetase"/>
</dbReference>
<evidence type="ECO:0000313" key="27">
    <source>
        <dbReference type="EMBL" id="RGW47988.1"/>
    </source>
</evidence>
<dbReference type="RefSeq" id="WP_074783169.1">
    <property type="nucleotide sequence ID" value="NZ_CAXSSN010000025.1"/>
</dbReference>
<organism evidence="30 39">
    <name type="scientific">Phocaeicola vulgatus</name>
    <name type="common">Bacteroides vulgatus</name>
    <dbReference type="NCBI Taxonomy" id="821"/>
    <lineage>
        <taxon>Bacteria</taxon>
        <taxon>Pseudomonadati</taxon>
        <taxon>Bacteroidota</taxon>
        <taxon>Bacteroidia</taxon>
        <taxon>Bacteroidales</taxon>
        <taxon>Bacteroidaceae</taxon>
        <taxon>Phocaeicola</taxon>
    </lineage>
</organism>
<evidence type="ECO:0000313" key="21">
    <source>
        <dbReference type="EMBL" id="MSS47013.1"/>
    </source>
</evidence>
<dbReference type="Proteomes" id="UP000261278">
    <property type="component" value="Unassembled WGS sequence"/>
</dbReference>
<evidence type="ECO:0000313" key="34">
    <source>
        <dbReference type="Proteomes" id="UP000266497"/>
    </source>
</evidence>
<keyword evidence="8 11" id="KW-0061">Asparagine biosynthesis</keyword>
<dbReference type="AlphaFoldDB" id="A0A1H7G0X9"/>
<sequence length="556" mass="62820">MCGIVGIFKIKQQTQELRQKALKMSQKLRHRGPDWNGIYVGGSTILAHERLSIVDPQSGGQPLYSPDRKQILAVNGEIYNHRDVRAKYAGKYDFQTGSDCEVILALYRDKGIHFLEDLNGIFAFALYDEEKDDFLIARDPIGVIPLYIGKDKDGKIYCASELKALEGFCDEYEPFLPGHYYWGKEGKMTRWYVRDWFEYEAVKNNNAYSQDIHDGLEEAVKRQLMSDVPYGVLLSGGLDSSVISAIAKKYAGKRVETDNKKDAWWPQLHSFAIGLEGAPDLIKAREVARFIGTVHHEIHYTIQEGLDAIRDVIYYIETYDVTTVRASTPMYLLARVIKSMGIKMVLSGEGADEVFGGYLYFHKAPTAQAFHEETVRKLGKLHLYDCLRANKSLAAWGVEGRVPFLDKDFLDIAMRLNPEAKMCPGSTIEKKIVRKAFADMLPDSVAWRQKEQFSDGVGYSWIDTLKALTAEAVSDEQMAHATERFPINTPQNKEEYYYRSIFQEHFPSESAARSVPSVPSVACSTAEALAWDAAFKNMNEPSGRAVKGVHEEAYDS</sequence>
<dbReference type="NCBIfam" id="NF006949">
    <property type="entry name" value="PRK09431.1"/>
    <property type="match status" value="1"/>
</dbReference>
<comment type="catalytic activity">
    <reaction evidence="10">
        <text>L-aspartate + L-glutamine + ATP + H2O = L-asparagine + L-glutamate + AMP + diphosphate + H(+)</text>
        <dbReference type="Rhea" id="RHEA:12228"/>
        <dbReference type="ChEBI" id="CHEBI:15377"/>
        <dbReference type="ChEBI" id="CHEBI:15378"/>
        <dbReference type="ChEBI" id="CHEBI:29985"/>
        <dbReference type="ChEBI" id="CHEBI:29991"/>
        <dbReference type="ChEBI" id="CHEBI:30616"/>
        <dbReference type="ChEBI" id="CHEBI:33019"/>
        <dbReference type="ChEBI" id="CHEBI:58048"/>
        <dbReference type="ChEBI" id="CHEBI:58359"/>
        <dbReference type="ChEBI" id="CHEBI:456215"/>
        <dbReference type="EC" id="6.3.5.4"/>
    </reaction>
</comment>
<comment type="similarity">
    <text evidence="2">Belongs to the asparagine synthetase family.</text>
</comment>
<dbReference type="PANTHER" id="PTHR11772">
    <property type="entry name" value="ASPARAGINE SYNTHETASE"/>
    <property type="match status" value="1"/>
</dbReference>
<dbReference type="EMBL" id="QSPP01000051">
    <property type="protein sequence ID" value="RGJ84245.1"/>
    <property type="molecule type" value="Genomic_DNA"/>
</dbReference>
<evidence type="ECO:0000313" key="28">
    <source>
        <dbReference type="EMBL" id="RHD78782.1"/>
    </source>
</evidence>
<name>A0A1H7G0X9_PHOVU</name>
<dbReference type="InterPro" id="IPR033738">
    <property type="entry name" value="AsnB_N"/>
</dbReference>
<evidence type="ECO:0000313" key="29">
    <source>
        <dbReference type="EMBL" id="RHJ78660.1"/>
    </source>
</evidence>
<dbReference type="Proteomes" id="UP000261003">
    <property type="component" value="Unassembled WGS sequence"/>
</dbReference>
<dbReference type="PANTHER" id="PTHR11772:SF2">
    <property type="entry name" value="ASPARAGINE SYNTHETASE [GLUTAMINE-HYDROLYZING]"/>
    <property type="match status" value="1"/>
</dbReference>
<feature type="binding site" evidence="12">
    <location>
        <position position="99"/>
    </location>
    <ligand>
        <name>L-glutamine</name>
        <dbReference type="ChEBI" id="CHEBI:58359"/>
    </ligand>
</feature>
<evidence type="ECO:0000313" key="38">
    <source>
        <dbReference type="Proteomes" id="UP000285469"/>
    </source>
</evidence>
<evidence type="ECO:0000256" key="1">
    <source>
        <dbReference type="ARBA" id="ARBA00005187"/>
    </source>
</evidence>
<dbReference type="Pfam" id="PF13537">
    <property type="entry name" value="GATase_7"/>
    <property type="match status" value="1"/>
</dbReference>
<dbReference type="EMBL" id="QSAI01000015">
    <property type="protein sequence ID" value="RGW47988.1"/>
    <property type="molecule type" value="Genomic_DNA"/>
</dbReference>
<keyword evidence="7 12" id="KW-0067">ATP-binding</keyword>
<evidence type="ECO:0000256" key="12">
    <source>
        <dbReference type="PIRSR" id="PIRSR001589-2"/>
    </source>
</evidence>
<dbReference type="EMBL" id="WCZV01000006">
    <property type="protein sequence ID" value="KAB6701381.1"/>
    <property type="molecule type" value="Genomic_DNA"/>
</dbReference>
<evidence type="ECO:0000256" key="2">
    <source>
        <dbReference type="ARBA" id="ARBA00005752"/>
    </source>
</evidence>
<evidence type="ECO:0000313" key="22">
    <source>
        <dbReference type="EMBL" id="RGJ84245.1"/>
    </source>
</evidence>
<comment type="caution">
    <text evidence="30">The sequence shown here is derived from an EMBL/GenBank/DDBJ whole genome shotgun (WGS) entry which is preliminary data.</text>
</comment>
<dbReference type="Proteomes" id="UP000470952">
    <property type="component" value="Unassembled WGS sequence"/>
</dbReference>
<protein>
    <recommendedName>
        <fullName evidence="3">asparagine synthase (glutamine-hydrolyzing)</fullName>
        <ecNumber evidence="3">6.3.5.4</ecNumber>
    </recommendedName>
</protein>
<dbReference type="Proteomes" id="UP000285469">
    <property type="component" value="Unassembled WGS sequence"/>
</dbReference>
<dbReference type="GO" id="GO:0006529">
    <property type="term" value="P:asparagine biosynthetic process"/>
    <property type="evidence" value="ECO:0007669"/>
    <property type="project" value="UniProtKB-KW"/>
</dbReference>
<dbReference type="InterPro" id="IPR017932">
    <property type="entry name" value="GATase_2_dom"/>
</dbReference>
<dbReference type="Gene3D" id="3.60.20.10">
    <property type="entry name" value="Glutamine Phosphoribosylpyrophosphate, subunit 1, domain 1"/>
    <property type="match status" value="1"/>
</dbReference>
<evidence type="ECO:0000256" key="8">
    <source>
        <dbReference type="ARBA" id="ARBA00022888"/>
    </source>
</evidence>
<evidence type="ECO:0000313" key="16">
    <source>
        <dbReference type="EMBL" id="KAB6631001.1"/>
    </source>
</evidence>
<feature type="binding site" evidence="12">
    <location>
        <position position="233"/>
    </location>
    <ligand>
        <name>ATP</name>
        <dbReference type="ChEBI" id="CHEBI:30616"/>
    </ligand>
</feature>
<evidence type="ECO:0000313" key="31">
    <source>
        <dbReference type="Proteomes" id="UP000260640"/>
    </source>
</evidence>
<dbReference type="GO" id="GO:0004066">
    <property type="term" value="F:asparagine synthase (glutamine-hydrolyzing) activity"/>
    <property type="evidence" value="ECO:0007669"/>
    <property type="project" value="UniProtKB-EC"/>
</dbReference>
<feature type="binding site" evidence="12">
    <location>
        <begin position="347"/>
        <end position="348"/>
    </location>
    <ligand>
        <name>ATP</name>
        <dbReference type="ChEBI" id="CHEBI:30616"/>
    </ligand>
</feature>
<dbReference type="SUPFAM" id="SSF56235">
    <property type="entry name" value="N-terminal nucleophile aminohydrolases (Ntn hydrolases)"/>
    <property type="match status" value="1"/>
</dbReference>
<dbReference type="NCBIfam" id="TIGR01536">
    <property type="entry name" value="asn_synth_AEB"/>
    <property type="match status" value="1"/>
</dbReference>
<evidence type="ECO:0000313" key="35">
    <source>
        <dbReference type="Proteomes" id="UP000283429"/>
    </source>
</evidence>
<evidence type="ECO:0000256" key="13">
    <source>
        <dbReference type="PIRSR" id="PIRSR001589-3"/>
    </source>
</evidence>
<evidence type="ECO:0000256" key="9">
    <source>
        <dbReference type="ARBA" id="ARBA00022962"/>
    </source>
</evidence>
<evidence type="ECO:0000313" key="24">
    <source>
        <dbReference type="EMBL" id="RGM40863.1"/>
    </source>
</evidence>
<dbReference type="Proteomes" id="UP000266497">
    <property type="component" value="Unassembled WGS sequence"/>
</dbReference>
<dbReference type="EMBL" id="WDAL01000052">
    <property type="protein sequence ID" value="KAB6631001.1"/>
    <property type="molecule type" value="Genomic_DNA"/>
</dbReference>
<dbReference type="EMBL" id="VULU01000002">
    <property type="protein sequence ID" value="MSS47013.1"/>
    <property type="molecule type" value="Genomic_DNA"/>
</dbReference>
<feature type="site" description="Important for beta-aspartyl-AMP intermediate formation" evidence="13">
    <location>
        <position position="349"/>
    </location>
</feature>
<dbReference type="EMBL" id="QSTG01000039">
    <property type="protein sequence ID" value="RGM40863.1"/>
    <property type="molecule type" value="Genomic_DNA"/>
</dbReference>
<dbReference type="Proteomes" id="UP000408523">
    <property type="component" value="Unassembled WGS sequence"/>
</dbReference>
<comment type="pathway">
    <text evidence="1">Amino-acid biosynthesis; L-asparagine biosynthesis; L-asparagine from L-aspartate (L-Gln route): step 1/1.</text>
</comment>
<evidence type="ECO:0000313" key="25">
    <source>
        <dbReference type="EMBL" id="RGR43338.1"/>
    </source>
</evidence>
<dbReference type="EMBL" id="WCXA01000002">
    <property type="protein sequence ID" value="KAB3866950.1"/>
    <property type="molecule type" value="Genomic_DNA"/>
</dbReference>
<dbReference type="PROSITE" id="PS51278">
    <property type="entry name" value="GATASE_TYPE_2"/>
    <property type="match status" value="1"/>
</dbReference>
<dbReference type="SUPFAM" id="SSF52402">
    <property type="entry name" value="Adenine nucleotide alpha hydrolases-like"/>
    <property type="match status" value="1"/>
</dbReference>
<evidence type="ECO:0000313" key="36">
    <source>
        <dbReference type="Proteomes" id="UP000283958"/>
    </source>
</evidence>
<evidence type="ECO:0000313" key="20">
    <source>
        <dbReference type="EMBL" id="MCG0338473.1"/>
    </source>
</evidence>
<dbReference type="EMBL" id="QSJM01000038">
    <property type="protein sequence ID" value="RHD78782.1"/>
    <property type="molecule type" value="Genomic_DNA"/>
</dbReference>
<proteinExistence type="inferred from homology"/>
<accession>A0A1H7G0X9</accession>
<dbReference type="EMBL" id="QRUD01000003">
    <property type="protein sequence ID" value="RGR43338.1"/>
    <property type="molecule type" value="Genomic_DNA"/>
</dbReference>
<evidence type="ECO:0000313" key="30">
    <source>
        <dbReference type="EMBL" id="TSE49960.1"/>
    </source>
</evidence>
<reference evidence="21 41" key="4">
    <citation type="submission" date="2019-09" db="EMBL/GenBank/DDBJ databases">
        <title>In-depth cultivation of the pig gut microbiome towards novel bacterial diversity and tailored functional studies.</title>
        <authorList>
            <person name="Wylensek D."/>
            <person name="Hitch T.C.A."/>
            <person name="Clavel T."/>
        </authorList>
    </citation>
    <scope>NUCLEOTIDE SEQUENCE [LARGE SCALE GENOMIC DNA]</scope>
    <source>
        <strain evidence="21 41">WCA-389-WT-3C</strain>
    </source>
</reference>
<evidence type="ECO:0000256" key="6">
    <source>
        <dbReference type="ARBA" id="ARBA00022741"/>
    </source>
</evidence>
<evidence type="ECO:0000256" key="3">
    <source>
        <dbReference type="ARBA" id="ARBA00012737"/>
    </source>
</evidence>
<dbReference type="Pfam" id="PF00733">
    <property type="entry name" value="Asn_synthase"/>
    <property type="match status" value="1"/>
</dbReference>
<keyword evidence="6 12" id="KW-0547">Nucleotide-binding</keyword>